<dbReference type="EMBL" id="MPVP01000847">
    <property type="protein sequence ID" value="OMC86124.1"/>
    <property type="molecule type" value="Genomic_DNA"/>
</dbReference>
<evidence type="ECO:0000259" key="1">
    <source>
        <dbReference type="Pfam" id="PF13476"/>
    </source>
</evidence>
<dbReference type="InterPro" id="IPR038729">
    <property type="entry name" value="Rad50/SbcC_AAA"/>
</dbReference>
<dbReference type="SUPFAM" id="SSF52540">
    <property type="entry name" value="P-loop containing nucleoside triphosphate hydrolases"/>
    <property type="match status" value="1"/>
</dbReference>
<evidence type="ECO:0000313" key="3">
    <source>
        <dbReference type="Proteomes" id="UP000187158"/>
    </source>
</evidence>
<sequence length="56" mass="6222">MKRIVLERLTLRNFKGIKELVLAANGGDADVYGDNATGKTTMFDGFVWLLFGKDSQ</sequence>
<keyword evidence="3" id="KW-1185">Reference proteome</keyword>
<name>A0ABX3GF46_9BACL</name>
<dbReference type="Pfam" id="PF13476">
    <property type="entry name" value="AAA_23"/>
    <property type="match status" value="1"/>
</dbReference>
<evidence type="ECO:0000313" key="2">
    <source>
        <dbReference type="EMBL" id="OMC86124.1"/>
    </source>
</evidence>
<protein>
    <recommendedName>
        <fullName evidence="1">Rad50/SbcC-type AAA domain-containing protein</fullName>
    </recommendedName>
</protein>
<proteinExistence type="predicted"/>
<dbReference type="RefSeq" id="WP_144024978.1">
    <property type="nucleotide sequence ID" value="NZ_MPVP01000847.1"/>
</dbReference>
<organism evidence="2 3">
    <name type="scientific">Paenibacillus odorifer</name>
    <dbReference type="NCBI Taxonomy" id="189426"/>
    <lineage>
        <taxon>Bacteria</taxon>
        <taxon>Bacillati</taxon>
        <taxon>Bacillota</taxon>
        <taxon>Bacilli</taxon>
        <taxon>Bacillales</taxon>
        <taxon>Paenibacillaceae</taxon>
        <taxon>Paenibacillus</taxon>
    </lineage>
</organism>
<comment type="caution">
    <text evidence="2">The sequence shown here is derived from an EMBL/GenBank/DDBJ whole genome shotgun (WGS) entry which is preliminary data.</text>
</comment>
<dbReference type="Proteomes" id="UP000187158">
    <property type="component" value="Unassembled WGS sequence"/>
</dbReference>
<reference evidence="2 3" key="1">
    <citation type="submission" date="2016-11" db="EMBL/GenBank/DDBJ databases">
        <title>Paenibacillus species isolates.</title>
        <authorList>
            <person name="Beno S.M."/>
        </authorList>
    </citation>
    <scope>NUCLEOTIDE SEQUENCE [LARGE SCALE GENOMIC DNA]</scope>
    <source>
        <strain evidence="2 3">FSL H7-0433</strain>
    </source>
</reference>
<dbReference type="Gene3D" id="3.40.50.300">
    <property type="entry name" value="P-loop containing nucleotide triphosphate hydrolases"/>
    <property type="match status" value="1"/>
</dbReference>
<accession>A0ABX3GF46</accession>
<dbReference type="InterPro" id="IPR027417">
    <property type="entry name" value="P-loop_NTPase"/>
</dbReference>
<feature type="non-terminal residue" evidence="2">
    <location>
        <position position="56"/>
    </location>
</feature>
<gene>
    <name evidence="2" type="ORF">BSO21_35180</name>
</gene>
<feature type="domain" description="Rad50/SbcC-type AAA" evidence="1">
    <location>
        <begin position="8"/>
        <end position="54"/>
    </location>
</feature>